<dbReference type="InterPro" id="IPR015865">
    <property type="entry name" value="Riboflavin_kinase_bac/euk"/>
</dbReference>
<evidence type="ECO:0000256" key="3">
    <source>
        <dbReference type="ARBA" id="ARBA00022630"/>
    </source>
</evidence>
<evidence type="ECO:0000256" key="6">
    <source>
        <dbReference type="ARBA" id="ARBA00022741"/>
    </source>
</evidence>
<dbReference type="AlphaFoldDB" id="A0A0R3TW50"/>
<reference evidence="9 10" key="2">
    <citation type="submission" date="2018-11" db="EMBL/GenBank/DDBJ databases">
        <authorList>
            <consortium name="Pathogen Informatics"/>
        </authorList>
    </citation>
    <scope>NUCLEOTIDE SEQUENCE [LARGE SCALE GENOMIC DNA]</scope>
</reference>
<dbReference type="UniPathway" id="UPA00276">
    <property type="reaction ID" value="UER00406"/>
</dbReference>
<dbReference type="Proteomes" id="UP000278807">
    <property type="component" value="Unassembled WGS sequence"/>
</dbReference>
<gene>
    <name evidence="9" type="ORF">HNAJ_LOCUS12063</name>
</gene>
<sequence>MVECIFKATGKVVHGFGRGSKELGIPTANLDDTVLENLPKSMVSGVYAGFAQVNDGPVYPMVMSLGWNPFYKNEKKSLEVHILNTFEKDFYDERLSIVVLSYIRPERDFESVEKLIEEIQNDIATTVNLLQTPGYRIYARDSIFKL</sequence>
<dbReference type="Gene3D" id="2.40.30.30">
    <property type="entry name" value="Riboflavin kinase-like"/>
    <property type="match status" value="1"/>
</dbReference>
<dbReference type="GO" id="GO:0008531">
    <property type="term" value="F:riboflavin kinase activity"/>
    <property type="evidence" value="ECO:0007669"/>
    <property type="project" value="UniProtKB-EC"/>
</dbReference>
<dbReference type="InterPro" id="IPR023468">
    <property type="entry name" value="Riboflavin_kinase"/>
</dbReference>
<dbReference type="GO" id="GO:0009398">
    <property type="term" value="P:FMN biosynthetic process"/>
    <property type="evidence" value="ECO:0007669"/>
    <property type="project" value="UniProtKB-UniPathway"/>
</dbReference>
<keyword evidence="6" id="KW-0547">Nucleotide-binding</keyword>
<evidence type="ECO:0000256" key="5">
    <source>
        <dbReference type="ARBA" id="ARBA00022679"/>
    </source>
</evidence>
<protein>
    <recommendedName>
        <fullName evidence="2">riboflavin kinase</fullName>
        <ecNumber evidence="2">2.7.1.26</ecNumber>
    </recommendedName>
</protein>
<accession>A0A0R3TW50</accession>
<dbReference type="SUPFAM" id="SSF82114">
    <property type="entry name" value="Riboflavin kinase-like"/>
    <property type="match status" value="1"/>
</dbReference>
<dbReference type="STRING" id="102285.A0A0R3TW50"/>
<keyword evidence="10" id="KW-1185">Reference proteome</keyword>
<dbReference type="InterPro" id="IPR023465">
    <property type="entry name" value="Riboflavin_kinase_dom_sf"/>
</dbReference>
<dbReference type="PANTHER" id="PTHR22749">
    <property type="entry name" value="RIBOFLAVIN KINASE/FMN ADENYLYLTRANSFERASE"/>
    <property type="match status" value="1"/>
</dbReference>
<proteinExistence type="predicted"/>
<dbReference type="EMBL" id="UZAE01014000">
    <property type="protein sequence ID" value="VDO12084.1"/>
    <property type="molecule type" value="Genomic_DNA"/>
</dbReference>
<name>A0A0R3TW50_RODNA</name>
<comment type="pathway">
    <text evidence="1">Cofactor biosynthesis; FMN biosynthesis; FMN from riboflavin (ATP route): step 1/1.</text>
</comment>
<organism evidence="11">
    <name type="scientific">Rodentolepis nana</name>
    <name type="common">Dwarf tapeworm</name>
    <name type="synonym">Hymenolepis nana</name>
    <dbReference type="NCBI Taxonomy" id="102285"/>
    <lineage>
        <taxon>Eukaryota</taxon>
        <taxon>Metazoa</taxon>
        <taxon>Spiralia</taxon>
        <taxon>Lophotrochozoa</taxon>
        <taxon>Platyhelminthes</taxon>
        <taxon>Cestoda</taxon>
        <taxon>Eucestoda</taxon>
        <taxon>Cyclophyllidea</taxon>
        <taxon>Hymenolepididae</taxon>
        <taxon>Rodentolepis</taxon>
    </lineage>
</organism>
<evidence type="ECO:0000259" key="8">
    <source>
        <dbReference type="SMART" id="SM00904"/>
    </source>
</evidence>
<evidence type="ECO:0000313" key="10">
    <source>
        <dbReference type="Proteomes" id="UP000278807"/>
    </source>
</evidence>
<evidence type="ECO:0000256" key="2">
    <source>
        <dbReference type="ARBA" id="ARBA00012105"/>
    </source>
</evidence>
<keyword evidence="4" id="KW-0288">FMN</keyword>
<dbReference type="GO" id="GO:0005524">
    <property type="term" value="F:ATP binding"/>
    <property type="evidence" value="ECO:0007669"/>
    <property type="project" value="UniProtKB-KW"/>
</dbReference>
<keyword evidence="3" id="KW-0285">Flavoprotein</keyword>
<keyword evidence="5" id="KW-0808">Transferase</keyword>
<evidence type="ECO:0000256" key="1">
    <source>
        <dbReference type="ARBA" id="ARBA00005201"/>
    </source>
</evidence>
<reference evidence="11" key="1">
    <citation type="submission" date="2017-02" db="UniProtKB">
        <authorList>
            <consortium name="WormBaseParasite"/>
        </authorList>
    </citation>
    <scope>IDENTIFICATION</scope>
</reference>
<dbReference type="PANTHER" id="PTHR22749:SF6">
    <property type="entry name" value="RIBOFLAVIN KINASE"/>
    <property type="match status" value="1"/>
</dbReference>
<evidence type="ECO:0000313" key="9">
    <source>
        <dbReference type="EMBL" id="VDO12084.1"/>
    </source>
</evidence>
<evidence type="ECO:0000256" key="4">
    <source>
        <dbReference type="ARBA" id="ARBA00022643"/>
    </source>
</evidence>
<evidence type="ECO:0000256" key="7">
    <source>
        <dbReference type="ARBA" id="ARBA00022840"/>
    </source>
</evidence>
<dbReference type="Pfam" id="PF01687">
    <property type="entry name" value="Flavokinase"/>
    <property type="match status" value="1"/>
</dbReference>
<feature type="domain" description="Riboflavin kinase" evidence="8">
    <location>
        <begin position="4"/>
        <end position="131"/>
    </location>
</feature>
<dbReference type="GO" id="GO:0005739">
    <property type="term" value="C:mitochondrion"/>
    <property type="evidence" value="ECO:0007669"/>
    <property type="project" value="TreeGrafter"/>
</dbReference>
<dbReference type="WBParaSite" id="HNAJ_0001207401-mRNA-1">
    <property type="protein sequence ID" value="HNAJ_0001207401-mRNA-1"/>
    <property type="gene ID" value="HNAJ_0001207401"/>
</dbReference>
<dbReference type="OrthoDB" id="276388at2759"/>
<dbReference type="EC" id="2.7.1.26" evidence="2"/>
<evidence type="ECO:0000313" key="11">
    <source>
        <dbReference type="WBParaSite" id="HNAJ_0001207401-mRNA-1"/>
    </source>
</evidence>
<dbReference type="SMART" id="SM00904">
    <property type="entry name" value="Flavokinase"/>
    <property type="match status" value="1"/>
</dbReference>
<dbReference type="GO" id="GO:0009231">
    <property type="term" value="P:riboflavin biosynthetic process"/>
    <property type="evidence" value="ECO:0007669"/>
    <property type="project" value="InterPro"/>
</dbReference>
<keyword evidence="7" id="KW-0067">ATP-binding</keyword>